<gene>
    <name evidence="1" type="ORF">TAO_1820</name>
</gene>
<sequence>MAGIFLVYENAWTRSAGVRYVAKSMSLCITPSANLLPDRSSLRRQEHQLYEAVSSYLMRDDTYGLPSEQKHLIILIVRKVLASSPHAVARTFEVMCNRLLKLKSEAKENANILDFLISDEEIDDDWKMLLEHFDEDVHNRLKVNLASTQAQLDRIGCLFWAVTRHILQDHAHFDDQSFMMRLDDIENANAPTVESYLAKVKVLRKIAHKLIDFLAQLEDFQKKLWLKKKFIIETHYCITPNRMPQALYPLTVNEAQLASMDRVICH</sequence>
<dbReference type="EMBL" id="AP014836">
    <property type="protein sequence ID" value="BAW81190.1"/>
    <property type="molecule type" value="Genomic_DNA"/>
</dbReference>
<dbReference type="AlphaFoldDB" id="A0A1Q2SPX1"/>
<protein>
    <submittedName>
        <fullName evidence="1">Uncharacterized protein</fullName>
    </submittedName>
</protein>
<keyword evidence="2" id="KW-1185">Reference proteome</keyword>
<dbReference type="Proteomes" id="UP000243679">
    <property type="component" value="Chromosome"/>
</dbReference>
<evidence type="ECO:0000313" key="2">
    <source>
        <dbReference type="Proteomes" id="UP000243679"/>
    </source>
</evidence>
<proteinExistence type="predicted"/>
<dbReference type="KEGG" id="ntt:TAO_1820"/>
<accession>A0A1Q2SPX1</accession>
<organism evidence="1 2">
    <name type="scientific">Candidatus Nitrosoglobus terrae</name>
    <dbReference type="NCBI Taxonomy" id="1630141"/>
    <lineage>
        <taxon>Bacteria</taxon>
        <taxon>Pseudomonadati</taxon>
        <taxon>Pseudomonadota</taxon>
        <taxon>Gammaproteobacteria</taxon>
        <taxon>Chromatiales</taxon>
        <taxon>Chromatiaceae</taxon>
        <taxon>Candidatus Nitrosoglobus</taxon>
    </lineage>
</organism>
<evidence type="ECO:0000313" key="1">
    <source>
        <dbReference type="EMBL" id="BAW81190.1"/>
    </source>
</evidence>
<name>A0A1Q2SPX1_9GAMM</name>
<reference evidence="1 2" key="1">
    <citation type="journal article" date="2017" name="ISME J.">
        <title>An acid-tolerant ammonia-oxidizing ?-proteobacterium from soil.</title>
        <authorList>
            <person name="Hayatsu M."/>
            <person name="Tago K."/>
            <person name="Uchiyama I."/>
            <person name="Toyoda A."/>
            <person name="Wang Y."/>
            <person name="Shimomura Y."/>
            <person name="Okubo T."/>
            <person name="Kurisu F."/>
            <person name="Hirono Y."/>
            <person name="Nonaka K."/>
            <person name="Akiyama H."/>
            <person name="Itoh T."/>
            <person name="Takami H."/>
        </authorList>
    </citation>
    <scope>NUCLEOTIDE SEQUENCE [LARGE SCALE GENOMIC DNA]</scope>
    <source>
        <strain evidence="1 2">TAO100</strain>
    </source>
</reference>